<dbReference type="EMBL" id="JAUKPO010000003">
    <property type="protein sequence ID" value="MDO1446177.1"/>
    <property type="molecule type" value="Genomic_DNA"/>
</dbReference>
<proteinExistence type="predicted"/>
<dbReference type="Pfam" id="PF13528">
    <property type="entry name" value="Glyco_trans_1_3"/>
    <property type="match status" value="1"/>
</dbReference>
<reference evidence="1" key="1">
    <citation type="submission" date="2023-07" db="EMBL/GenBank/DDBJ databases">
        <title>The genome sequence of Rhodocytophaga aerolata KACC 12507.</title>
        <authorList>
            <person name="Zhang X."/>
        </authorList>
    </citation>
    <scope>NUCLEOTIDE SEQUENCE</scope>
    <source>
        <strain evidence="1">KACC 12507</strain>
    </source>
</reference>
<name>A0ABT8R261_9BACT</name>
<dbReference type="Gene3D" id="3.40.50.2000">
    <property type="entry name" value="Glycogen Phosphorylase B"/>
    <property type="match status" value="1"/>
</dbReference>
<sequence>MKVLYATQATGNGHLSRAEDIIAALGKRVELDVLISGTQSDIPVNFPVKYRLNGFSFVFGKSGDISLFNTMFKSNLPKFLQEVNSLPIEEYDLIINDFEPVSAWAAKAKGKMCIGLSHHCAVLSPAAPKSEPYTMPGKLICKYYAPAVKQYGFHFMKFDKNIFTPIIRKQIREATVTDKGHYTVYLPAYGDAELYNFLSVFKNTTWEVFSKHNKSPFKLGNVHIRPLHNDAFVESMASSSGVLCGAGFETPAEALFLNKKLMVVPISNQYEQLCNAEVLKTIGVPVLKKLHEKYNYALAEWVENGSAIHVDYPDITETVVDTVLNSNFAPRPVSVDYQWNEPAYKISPA</sequence>
<evidence type="ECO:0000313" key="2">
    <source>
        <dbReference type="Proteomes" id="UP001168528"/>
    </source>
</evidence>
<organism evidence="1 2">
    <name type="scientific">Rhodocytophaga aerolata</name>
    <dbReference type="NCBI Taxonomy" id="455078"/>
    <lineage>
        <taxon>Bacteria</taxon>
        <taxon>Pseudomonadati</taxon>
        <taxon>Bacteroidota</taxon>
        <taxon>Cytophagia</taxon>
        <taxon>Cytophagales</taxon>
        <taxon>Rhodocytophagaceae</taxon>
        <taxon>Rhodocytophaga</taxon>
    </lineage>
</organism>
<comment type="caution">
    <text evidence="1">The sequence shown here is derived from an EMBL/GenBank/DDBJ whole genome shotgun (WGS) entry which is preliminary data.</text>
</comment>
<protein>
    <submittedName>
        <fullName evidence="1">Glycosyltransferase family protein</fullName>
    </submittedName>
</protein>
<keyword evidence="2" id="KW-1185">Reference proteome</keyword>
<dbReference type="RefSeq" id="WP_302036978.1">
    <property type="nucleotide sequence ID" value="NZ_JAUKPO010000003.1"/>
</dbReference>
<accession>A0ABT8R261</accession>
<dbReference type="Proteomes" id="UP001168528">
    <property type="component" value="Unassembled WGS sequence"/>
</dbReference>
<evidence type="ECO:0000313" key="1">
    <source>
        <dbReference type="EMBL" id="MDO1446177.1"/>
    </source>
</evidence>
<gene>
    <name evidence="1" type="ORF">Q0590_07935</name>
</gene>